<feature type="transmembrane region" description="Helical" evidence="1">
    <location>
        <begin position="46"/>
        <end position="65"/>
    </location>
</feature>
<reference evidence="2 3" key="1">
    <citation type="submission" date="2024-01" db="EMBL/GenBank/DDBJ databases">
        <title>A draft genome for a cacao thread blight-causing isolate of Paramarasmius palmivorus.</title>
        <authorList>
            <person name="Baruah I.K."/>
            <person name="Bukari Y."/>
            <person name="Amoako-Attah I."/>
            <person name="Meinhardt L.W."/>
            <person name="Bailey B.A."/>
            <person name="Cohen S.P."/>
        </authorList>
    </citation>
    <scope>NUCLEOTIDE SEQUENCE [LARGE SCALE GENOMIC DNA]</scope>
    <source>
        <strain evidence="2 3">GH-12</strain>
    </source>
</reference>
<dbReference type="Proteomes" id="UP001383192">
    <property type="component" value="Unassembled WGS sequence"/>
</dbReference>
<keyword evidence="1" id="KW-0812">Transmembrane</keyword>
<gene>
    <name evidence="2" type="ORF">VNI00_000915</name>
</gene>
<keyword evidence="3" id="KW-1185">Reference proteome</keyword>
<dbReference type="EMBL" id="JAYKXP010000003">
    <property type="protein sequence ID" value="KAK7060151.1"/>
    <property type="molecule type" value="Genomic_DNA"/>
</dbReference>
<accession>A0AAW0E8Q8</accession>
<organism evidence="2 3">
    <name type="scientific">Paramarasmius palmivorus</name>
    <dbReference type="NCBI Taxonomy" id="297713"/>
    <lineage>
        <taxon>Eukaryota</taxon>
        <taxon>Fungi</taxon>
        <taxon>Dikarya</taxon>
        <taxon>Basidiomycota</taxon>
        <taxon>Agaricomycotina</taxon>
        <taxon>Agaricomycetes</taxon>
        <taxon>Agaricomycetidae</taxon>
        <taxon>Agaricales</taxon>
        <taxon>Marasmiineae</taxon>
        <taxon>Marasmiaceae</taxon>
        <taxon>Paramarasmius</taxon>
    </lineage>
</organism>
<evidence type="ECO:0000256" key="1">
    <source>
        <dbReference type="SAM" id="Phobius"/>
    </source>
</evidence>
<sequence length="110" mass="12546">MSCVHFRSPLRFEVDLATNELVEVNCVLLNKPTSDRRTFDGFIPEAYLPLISSVLAFAPIAYIKLLSATLSKTPYRLARMVVYLLNRYMAIKFILELQRLVTQIQALHGS</sequence>
<keyword evidence="1" id="KW-0472">Membrane</keyword>
<proteinExistence type="predicted"/>
<comment type="caution">
    <text evidence="2">The sequence shown here is derived from an EMBL/GenBank/DDBJ whole genome shotgun (WGS) entry which is preliminary data.</text>
</comment>
<evidence type="ECO:0000313" key="3">
    <source>
        <dbReference type="Proteomes" id="UP001383192"/>
    </source>
</evidence>
<keyword evidence="1" id="KW-1133">Transmembrane helix</keyword>
<name>A0AAW0E8Q8_9AGAR</name>
<evidence type="ECO:0000313" key="2">
    <source>
        <dbReference type="EMBL" id="KAK7060151.1"/>
    </source>
</evidence>
<protein>
    <submittedName>
        <fullName evidence="2">Uncharacterized protein</fullName>
    </submittedName>
</protein>
<dbReference type="AlphaFoldDB" id="A0AAW0E8Q8"/>